<protein>
    <submittedName>
        <fullName evidence="7">Regulatory protein TetR</fullName>
    </submittedName>
</protein>
<dbReference type="SUPFAM" id="SSF46689">
    <property type="entry name" value="Homeodomain-like"/>
    <property type="match status" value="1"/>
</dbReference>
<evidence type="ECO:0000256" key="2">
    <source>
        <dbReference type="ARBA" id="ARBA00023125"/>
    </source>
</evidence>
<reference evidence="7 8" key="1">
    <citation type="submission" date="2010-10" db="EMBL/GenBank/DDBJ databases">
        <title>Complete sequence of Frankia sp. EuI1c.</title>
        <authorList>
            <consortium name="US DOE Joint Genome Institute"/>
            <person name="Lucas S."/>
            <person name="Copeland A."/>
            <person name="Lapidus A."/>
            <person name="Cheng J.-F."/>
            <person name="Bruce D."/>
            <person name="Goodwin L."/>
            <person name="Pitluck S."/>
            <person name="Chertkov O."/>
            <person name="Detter J.C."/>
            <person name="Han C."/>
            <person name="Tapia R."/>
            <person name="Land M."/>
            <person name="Hauser L."/>
            <person name="Jeffries C."/>
            <person name="Kyrpides N."/>
            <person name="Ivanova N."/>
            <person name="Mikhailova N."/>
            <person name="Beauchemin N."/>
            <person name="Sen A."/>
            <person name="Sur S.A."/>
            <person name="Gtari M."/>
            <person name="Wall L."/>
            <person name="Tisa L."/>
            <person name="Woyke T."/>
        </authorList>
    </citation>
    <scope>NUCLEOTIDE SEQUENCE [LARGE SCALE GENOMIC DNA]</scope>
    <source>
        <strain evidence="8">DSM 45817 / CECT 9037 / EuI1c</strain>
    </source>
</reference>
<keyword evidence="2 4" id="KW-0238">DNA-binding</keyword>
<dbReference type="PROSITE" id="PS50977">
    <property type="entry name" value="HTH_TETR_2"/>
    <property type="match status" value="1"/>
</dbReference>
<dbReference type="HOGENOM" id="CLU_097555_0_0_11"/>
<keyword evidence="8" id="KW-1185">Reference proteome</keyword>
<organism evidence="7 8">
    <name type="scientific">Pseudofrankia inefficax (strain DSM 45817 / CECT 9037 / DDB 130130 / EuI1c)</name>
    <name type="common">Frankia inefficax</name>
    <dbReference type="NCBI Taxonomy" id="298654"/>
    <lineage>
        <taxon>Bacteria</taxon>
        <taxon>Bacillati</taxon>
        <taxon>Actinomycetota</taxon>
        <taxon>Actinomycetes</taxon>
        <taxon>Frankiales</taxon>
        <taxon>Frankiaceae</taxon>
        <taxon>Pseudofrankia</taxon>
    </lineage>
</organism>
<evidence type="ECO:0000256" key="3">
    <source>
        <dbReference type="ARBA" id="ARBA00023163"/>
    </source>
</evidence>
<dbReference type="Pfam" id="PF00440">
    <property type="entry name" value="TetR_N"/>
    <property type="match status" value="1"/>
</dbReference>
<dbReference type="AlphaFoldDB" id="E3IXX0"/>
<gene>
    <name evidence="7" type="ordered locus">FraEuI1c_3416</name>
</gene>
<dbReference type="STRING" id="298654.FraEuI1c_3416"/>
<dbReference type="InterPro" id="IPR001647">
    <property type="entry name" value="HTH_TetR"/>
</dbReference>
<dbReference type="PANTHER" id="PTHR30055">
    <property type="entry name" value="HTH-TYPE TRANSCRIPTIONAL REGULATOR RUTR"/>
    <property type="match status" value="1"/>
</dbReference>
<dbReference type="PROSITE" id="PS01081">
    <property type="entry name" value="HTH_TETR_1"/>
    <property type="match status" value="1"/>
</dbReference>
<evidence type="ECO:0000313" key="7">
    <source>
        <dbReference type="EMBL" id="ADP81425.1"/>
    </source>
</evidence>
<evidence type="ECO:0000256" key="5">
    <source>
        <dbReference type="SAM" id="MobiDB-lite"/>
    </source>
</evidence>
<dbReference type="eggNOG" id="COG1309">
    <property type="taxonomic scope" value="Bacteria"/>
</dbReference>
<dbReference type="InterPro" id="IPR036271">
    <property type="entry name" value="Tet_transcr_reg_TetR-rel_C_sf"/>
</dbReference>
<accession>E3IXX0</accession>
<dbReference type="InterPro" id="IPR023772">
    <property type="entry name" value="DNA-bd_HTH_TetR-type_CS"/>
</dbReference>
<dbReference type="RefSeq" id="WP_013424543.1">
    <property type="nucleotide sequence ID" value="NC_014666.1"/>
</dbReference>
<feature type="DNA-binding region" description="H-T-H motif" evidence="4">
    <location>
        <begin position="68"/>
        <end position="87"/>
    </location>
</feature>
<proteinExistence type="predicted"/>
<feature type="compositionally biased region" description="Low complexity" evidence="5">
    <location>
        <begin position="16"/>
        <end position="29"/>
    </location>
</feature>
<dbReference type="SUPFAM" id="SSF48498">
    <property type="entry name" value="Tetracyclin repressor-like, C-terminal domain"/>
    <property type="match status" value="1"/>
</dbReference>
<dbReference type="Gene3D" id="1.10.10.60">
    <property type="entry name" value="Homeodomain-like"/>
    <property type="match status" value="1"/>
</dbReference>
<name>E3IXX0_PSEI1</name>
<dbReference type="PANTHER" id="PTHR30055:SF234">
    <property type="entry name" value="HTH-TYPE TRANSCRIPTIONAL REGULATOR BETI"/>
    <property type="match status" value="1"/>
</dbReference>
<dbReference type="KEGG" id="fri:FraEuI1c_3416"/>
<dbReference type="GO" id="GO:0000976">
    <property type="term" value="F:transcription cis-regulatory region binding"/>
    <property type="evidence" value="ECO:0007669"/>
    <property type="project" value="TreeGrafter"/>
</dbReference>
<sequence>MPRPTSARPQGDGRAADPSAPADDAVAPANPRPARKGSLRAAQRAFTRARFIDSAVLEFAERGYARTTIDDIVSRAGATRATFYLHFRTKTDILVELNERTLAIFDGMFGELGAIARDPTPAAVRGWFHRQVEVWPQARHLVAPLWDGAAIDQDIRVVVEQGYEQQVRILAEALLAARENLRPDDAELTAEILLTTLRRFFERYVRGQLGDPERMIAVLTSAWISVIRDAGSQQA</sequence>
<dbReference type="GO" id="GO:0003700">
    <property type="term" value="F:DNA-binding transcription factor activity"/>
    <property type="evidence" value="ECO:0007669"/>
    <property type="project" value="TreeGrafter"/>
</dbReference>
<evidence type="ECO:0000259" key="6">
    <source>
        <dbReference type="PROSITE" id="PS50977"/>
    </source>
</evidence>
<keyword evidence="1" id="KW-0805">Transcription regulation</keyword>
<keyword evidence="3" id="KW-0804">Transcription</keyword>
<dbReference type="Proteomes" id="UP000002484">
    <property type="component" value="Chromosome"/>
</dbReference>
<evidence type="ECO:0000256" key="1">
    <source>
        <dbReference type="ARBA" id="ARBA00023015"/>
    </source>
</evidence>
<dbReference type="InterPro" id="IPR050109">
    <property type="entry name" value="HTH-type_TetR-like_transc_reg"/>
</dbReference>
<dbReference type="EMBL" id="CP002299">
    <property type="protein sequence ID" value="ADP81425.1"/>
    <property type="molecule type" value="Genomic_DNA"/>
</dbReference>
<dbReference type="PRINTS" id="PR00455">
    <property type="entry name" value="HTHTETR"/>
</dbReference>
<evidence type="ECO:0000256" key="4">
    <source>
        <dbReference type="PROSITE-ProRule" id="PRU00335"/>
    </source>
</evidence>
<dbReference type="InParanoid" id="E3IXX0"/>
<feature type="region of interest" description="Disordered" evidence="5">
    <location>
        <begin position="1"/>
        <end position="40"/>
    </location>
</feature>
<feature type="domain" description="HTH tetR-type" evidence="6">
    <location>
        <begin position="45"/>
        <end position="105"/>
    </location>
</feature>
<dbReference type="InterPro" id="IPR009057">
    <property type="entry name" value="Homeodomain-like_sf"/>
</dbReference>
<dbReference type="OrthoDB" id="4214267at2"/>
<evidence type="ECO:0000313" key="8">
    <source>
        <dbReference type="Proteomes" id="UP000002484"/>
    </source>
</evidence>
<dbReference type="Gene3D" id="1.10.357.10">
    <property type="entry name" value="Tetracycline Repressor, domain 2"/>
    <property type="match status" value="1"/>
</dbReference>